<dbReference type="PRINTS" id="PR00014">
    <property type="entry name" value="FNTYPEIII"/>
</dbReference>
<accession>A0ABD2H5I2</accession>
<dbReference type="FunFam" id="2.60.40.10:FF:000063">
    <property type="entry name" value="neural cell adhesion molecule L1"/>
    <property type="match status" value="1"/>
</dbReference>
<dbReference type="FunFam" id="2.60.40.10:FF:000363">
    <property type="entry name" value="neurofascin isoform X1"/>
    <property type="match status" value="1"/>
</dbReference>
<keyword evidence="15" id="KW-0325">Glycoprotein</keyword>
<evidence type="ECO:0000256" key="10">
    <source>
        <dbReference type="ARBA" id="ARBA00022889"/>
    </source>
</evidence>
<evidence type="ECO:0000256" key="11">
    <source>
        <dbReference type="ARBA" id="ARBA00022902"/>
    </source>
</evidence>
<dbReference type="PANTHER" id="PTHR44170:SF15">
    <property type="entry name" value="NEURONAL CELL ADHESION MOLECULE"/>
    <property type="match status" value="1"/>
</dbReference>
<dbReference type="InterPro" id="IPR036116">
    <property type="entry name" value="FN3_sf"/>
</dbReference>
<keyword evidence="16" id="KW-0393">Immunoglobulin domain</keyword>
<evidence type="ECO:0000256" key="3">
    <source>
        <dbReference type="ARBA" id="ARBA00022473"/>
    </source>
</evidence>
<dbReference type="Pfam" id="PF13927">
    <property type="entry name" value="Ig_3"/>
    <property type="match status" value="2"/>
</dbReference>
<dbReference type="FunFam" id="2.60.40.10:FF:000238">
    <property type="entry name" value="Neuronal cell adhesion molecule"/>
    <property type="match status" value="1"/>
</dbReference>
<comment type="subcellular location">
    <subcellularLocation>
        <location evidence="1">Cell membrane</location>
        <topology evidence="1">Single-pass type I membrane protein</topology>
    </subcellularLocation>
</comment>
<proteinExistence type="inferred from homology"/>
<name>A0ABD2H5I2_PAGBO</name>
<feature type="domain" description="Ig-like" evidence="20">
    <location>
        <begin position="358"/>
        <end position="446"/>
    </location>
</feature>
<dbReference type="Pfam" id="PF07679">
    <property type="entry name" value="I-set"/>
    <property type="match status" value="3"/>
</dbReference>
<evidence type="ECO:0000256" key="2">
    <source>
        <dbReference type="ARBA" id="ARBA00008588"/>
    </source>
</evidence>
<feature type="domain" description="Fibronectin type-III" evidence="21">
    <location>
        <begin position="846"/>
        <end position="948"/>
    </location>
</feature>
<dbReference type="SMART" id="SM00408">
    <property type="entry name" value="IGc2"/>
    <property type="match status" value="6"/>
</dbReference>
<dbReference type="Pfam" id="PF13882">
    <property type="entry name" value="Bravo_FIGEY"/>
    <property type="match status" value="1"/>
</dbReference>
<feature type="signal peptide" evidence="19">
    <location>
        <begin position="1"/>
        <end position="22"/>
    </location>
</feature>
<feature type="domain" description="Ig-like" evidence="20">
    <location>
        <begin position="452"/>
        <end position="539"/>
    </location>
</feature>
<feature type="compositionally biased region" description="Basic and acidic residues" evidence="17">
    <location>
        <begin position="1207"/>
        <end position="1226"/>
    </location>
</feature>
<organism evidence="22 23">
    <name type="scientific">Pagothenia borchgrevinki</name>
    <name type="common">Bald rockcod</name>
    <name type="synonym">Trematomus borchgrevinki</name>
    <dbReference type="NCBI Taxonomy" id="8213"/>
    <lineage>
        <taxon>Eukaryota</taxon>
        <taxon>Metazoa</taxon>
        <taxon>Chordata</taxon>
        <taxon>Craniata</taxon>
        <taxon>Vertebrata</taxon>
        <taxon>Euteleostomi</taxon>
        <taxon>Actinopterygii</taxon>
        <taxon>Neopterygii</taxon>
        <taxon>Teleostei</taxon>
        <taxon>Neoteleostei</taxon>
        <taxon>Acanthomorphata</taxon>
        <taxon>Eupercaria</taxon>
        <taxon>Perciformes</taxon>
        <taxon>Notothenioidei</taxon>
        <taxon>Nototheniidae</taxon>
        <taxon>Pagothenia</taxon>
    </lineage>
</organism>
<evidence type="ECO:0000256" key="14">
    <source>
        <dbReference type="ARBA" id="ARBA00023157"/>
    </source>
</evidence>
<dbReference type="InterPro" id="IPR003598">
    <property type="entry name" value="Ig_sub2"/>
</dbReference>
<dbReference type="Pfam" id="PF00041">
    <property type="entry name" value="fn3"/>
    <property type="match status" value="4"/>
</dbReference>
<evidence type="ECO:0000256" key="15">
    <source>
        <dbReference type="ARBA" id="ARBA00023180"/>
    </source>
</evidence>
<dbReference type="SMART" id="SM00060">
    <property type="entry name" value="FN3"/>
    <property type="match status" value="5"/>
</dbReference>
<evidence type="ECO:0000256" key="12">
    <source>
        <dbReference type="ARBA" id="ARBA00022989"/>
    </source>
</evidence>
<keyword evidence="4" id="KW-1003">Cell membrane</keyword>
<dbReference type="CDD" id="cd00063">
    <property type="entry name" value="FN3"/>
    <property type="match status" value="5"/>
</dbReference>
<dbReference type="FunFam" id="2.60.40.10:FF:000057">
    <property type="entry name" value="neural cell adhesion molecule L1"/>
    <property type="match status" value="1"/>
</dbReference>
<dbReference type="SUPFAM" id="SSF48726">
    <property type="entry name" value="Immunoglobulin"/>
    <property type="match status" value="6"/>
</dbReference>
<evidence type="ECO:0000256" key="13">
    <source>
        <dbReference type="ARBA" id="ARBA00023136"/>
    </source>
</evidence>
<gene>
    <name evidence="22" type="ORF">OYC64_009437</name>
</gene>
<evidence type="ECO:0000313" key="22">
    <source>
        <dbReference type="EMBL" id="KAL3061246.1"/>
    </source>
</evidence>
<dbReference type="FunFam" id="2.60.40.10:FF:000078">
    <property type="entry name" value="Neuronal cell adhesion molecule"/>
    <property type="match status" value="1"/>
</dbReference>
<dbReference type="SMART" id="SM00409">
    <property type="entry name" value="IG"/>
    <property type="match status" value="6"/>
</dbReference>
<feature type="domain" description="Ig-like" evidence="20">
    <location>
        <begin position="265"/>
        <end position="353"/>
    </location>
</feature>
<feature type="domain" description="Fibronectin type-III" evidence="21">
    <location>
        <begin position="647"/>
        <end position="742"/>
    </location>
</feature>
<keyword evidence="23" id="KW-1185">Reference proteome</keyword>
<evidence type="ECO:0000313" key="23">
    <source>
        <dbReference type="Proteomes" id="UP001619887"/>
    </source>
</evidence>
<evidence type="ECO:0000256" key="4">
    <source>
        <dbReference type="ARBA" id="ARBA00022475"/>
    </source>
</evidence>
<dbReference type="Proteomes" id="UP001619887">
    <property type="component" value="Unassembled WGS sequence"/>
</dbReference>
<comment type="caution">
    <text evidence="22">The sequence shown here is derived from an EMBL/GenBank/DDBJ whole genome shotgun (WGS) entry which is preliminary data.</text>
</comment>
<keyword evidence="3" id="KW-0217">Developmental protein</keyword>
<dbReference type="GO" id="GO:0030154">
    <property type="term" value="P:cell differentiation"/>
    <property type="evidence" value="ECO:0007669"/>
    <property type="project" value="UniProtKB-KW"/>
</dbReference>
<protein>
    <recommendedName>
        <fullName evidence="24">Neuronal cell adhesion molecule-like</fullName>
    </recommendedName>
</protein>
<dbReference type="PROSITE" id="PS50853">
    <property type="entry name" value="FN3"/>
    <property type="match status" value="5"/>
</dbReference>
<evidence type="ECO:0000256" key="1">
    <source>
        <dbReference type="ARBA" id="ARBA00004251"/>
    </source>
</evidence>
<evidence type="ECO:0000259" key="21">
    <source>
        <dbReference type="PROSITE" id="PS50853"/>
    </source>
</evidence>
<evidence type="ECO:0000256" key="9">
    <source>
        <dbReference type="ARBA" id="ARBA00022782"/>
    </source>
</evidence>
<dbReference type="InterPro" id="IPR003961">
    <property type="entry name" value="FN3_dom"/>
</dbReference>
<keyword evidence="5" id="KW-0597">Phosphoprotein</keyword>
<dbReference type="GO" id="GO:0030424">
    <property type="term" value="C:axon"/>
    <property type="evidence" value="ECO:0007669"/>
    <property type="project" value="UniProtKB-ARBA"/>
</dbReference>
<dbReference type="FunFam" id="2.60.40.10:FF:000114">
    <property type="entry name" value="Neuronal cell adhesion molecule"/>
    <property type="match status" value="1"/>
</dbReference>
<keyword evidence="10" id="KW-0130">Cell adhesion</keyword>
<sequence length="1314" mass="146204">MMERRRMDAALLVLFLVQLTTALEVPLDLPQPPTITHQSPKDYIIDPRENIIIHCEAKGKPHPSFSWTRNGTHFDIDEDPNVTMKPHSGTMVVDISRVKAEHYESVYQCTSRNKHGTAVSNNIVVQQSIAFSFLRELLTGSPLWSKEKLKQMVVQEGVSMVLPCRPPAGLPPPIIFWMDNNFQRLPQSSRVSQSLNGDLYFSNVLQEDSRSDYICYARFPYTQTIQQKQPISVKVLNMDAINDTMAAFYNETDLFSEEPADERKPTFLIPSGPSSSKMVLRGQVLEMECIAEGLPTPEVSWIKVSGDLPAKRTFFLHYQKTLRIVNVSESDAGDYRCTARNHLGSVHHTIKVNVKAAPYWISGAPRNLVLAPGESGVLTCRASGTPKPLVTWAMNGIPIENSPKDLSRKVEDDTIIFTDVQTGSSAVFQCNVSNDYGYLLSNAFVNVLSETPRVLTPSNKVYQVIKNHPALIDCASFGSPIPKITWFKESHASTLDGDPYIVHDNGTLEIHVAQARNSGKYSCVARNTLGNYENHVFLEVKEPTRILKQPEYKVVQRGRSVMFECKVKHDPSLIPTMTWLKDDGELPDDERLIVDSDSLAISDVTENDAGVYTCIMNTTLDHDSASAELTVVEATPTPAVVYERPDPPTDLELTDQKKRSVQLTWTPGDEHNSPIQKFLIQFEDSLHHRGHWHNLTEVPGSKTTAHLKLSPYMHYTFRVLALNAVNLSRPSFPSRMFKTEPAAPDENPTGVQGLGTEHDNLVISWKPLTGLQSNGPGLHYRVMWRQKLMDSDWATMTVANNSKFVVSGTPTFVAYELRVQAVNEHGAAAEPQTAIGFSGEDLPVAAPENVQAMLLNSTLAKVHWEPVPARLIRGHLKGYRVYYWRDRSLHKHNPHHAEKQILTFSGNHTHGMLPGLHPFSLYSFNVRLYNGKGEGPPSPTQQFETPEGVPGPPTSLLVTNPNLDSLTLEWSPPHDRNGHITGYTLKYQPVNDSNELGPLEELALPANETSVTVFSLKYSTRYKFYLNAITVSGAGPAMSQEAVTIMDEGNTQTPHPIAPSPPRRPPHKAQPASSFKNISSSFVEDGTLISWEYWGPEKNVYVEYIVKNSEGEEEWQKELVNGSQNVTLKGLKGGLSYRVRLVAQGHHDQPLHHSEELVVSVPAVASRQVDIATQGWFIGLMCAIALLILILLIICFIQRNKGGKYPVKEKEDAHTDPEFQPMKDDDCTFGEYSDNEDHKPLKGSRTPSNGTVKRDDSDDSLVDYGDGGDGQFNEDGSFIGQYSGKSASRETAEGHESSEAPSPINAMNSLNSFV</sequence>
<feature type="domain" description="Ig-like" evidence="20">
    <location>
        <begin position="543"/>
        <end position="630"/>
    </location>
</feature>
<comment type="similarity">
    <text evidence="2">Belongs to the immunoglobulin superfamily. L1/neurofascin/NgCAM family.</text>
</comment>
<feature type="region of interest" description="Disordered" evidence="17">
    <location>
        <begin position="1049"/>
        <end position="1074"/>
    </location>
</feature>
<dbReference type="EMBL" id="JBIYXZ010002072">
    <property type="protein sequence ID" value="KAL3061246.1"/>
    <property type="molecule type" value="Genomic_DNA"/>
</dbReference>
<feature type="chain" id="PRO_5044860773" description="Neuronal cell adhesion molecule-like" evidence="19">
    <location>
        <begin position="23"/>
        <end position="1314"/>
    </location>
</feature>
<dbReference type="Gene3D" id="2.60.40.10">
    <property type="entry name" value="Immunoglobulins"/>
    <property type="match status" value="10"/>
</dbReference>
<evidence type="ECO:0000256" key="16">
    <source>
        <dbReference type="ARBA" id="ARBA00023319"/>
    </source>
</evidence>
<evidence type="ECO:0000256" key="5">
    <source>
        <dbReference type="ARBA" id="ARBA00022553"/>
    </source>
</evidence>
<dbReference type="InterPro" id="IPR036179">
    <property type="entry name" value="Ig-like_dom_sf"/>
</dbReference>
<feature type="compositionally biased region" description="Polar residues" evidence="17">
    <location>
        <begin position="1305"/>
        <end position="1314"/>
    </location>
</feature>
<dbReference type="PROSITE" id="PS50835">
    <property type="entry name" value="IG_LIKE"/>
    <property type="match status" value="6"/>
</dbReference>
<dbReference type="SUPFAM" id="SSF49265">
    <property type="entry name" value="Fibronectin type III"/>
    <property type="match status" value="3"/>
</dbReference>
<dbReference type="PANTHER" id="PTHR44170">
    <property type="entry name" value="PROTEIN SIDEKICK"/>
    <property type="match status" value="1"/>
</dbReference>
<evidence type="ECO:0000256" key="17">
    <source>
        <dbReference type="SAM" id="MobiDB-lite"/>
    </source>
</evidence>
<evidence type="ECO:0000256" key="18">
    <source>
        <dbReference type="SAM" id="Phobius"/>
    </source>
</evidence>
<keyword evidence="6 18" id="KW-0812">Transmembrane</keyword>
<dbReference type="GO" id="GO:0005886">
    <property type="term" value="C:plasma membrane"/>
    <property type="evidence" value="ECO:0007669"/>
    <property type="project" value="UniProtKB-SubCell"/>
</dbReference>
<feature type="domain" description="Fibronectin type-III" evidence="21">
    <location>
        <begin position="744"/>
        <end position="841"/>
    </location>
</feature>
<evidence type="ECO:0000256" key="7">
    <source>
        <dbReference type="ARBA" id="ARBA00022729"/>
    </source>
</evidence>
<dbReference type="FunFam" id="2.60.40.10:FF:000005">
    <property type="entry name" value="Neuronal cell adhesion molecule"/>
    <property type="match status" value="1"/>
</dbReference>
<keyword evidence="13 18" id="KW-0472">Membrane</keyword>
<dbReference type="GO" id="GO:0007155">
    <property type="term" value="P:cell adhesion"/>
    <property type="evidence" value="ECO:0007669"/>
    <property type="project" value="UniProtKB-KW"/>
</dbReference>
<keyword evidence="7 19" id="KW-0732">Signal</keyword>
<feature type="domain" description="Ig-like" evidence="20">
    <location>
        <begin position="33"/>
        <end position="120"/>
    </location>
</feature>
<dbReference type="InterPro" id="IPR026966">
    <property type="entry name" value="Neurofascin/L1/NrCAM_C"/>
</dbReference>
<keyword evidence="14" id="KW-1015">Disulfide bond</keyword>
<dbReference type="InterPro" id="IPR013098">
    <property type="entry name" value="Ig_I-set"/>
</dbReference>
<evidence type="ECO:0000256" key="19">
    <source>
        <dbReference type="SAM" id="SignalP"/>
    </source>
</evidence>
<dbReference type="GO" id="GO:0007399">
    <property type="term" value="P:nervous system development"/>
    <property type="evidence" value="ECO:0007669"/>
    <property type="project" value="UniProtKB-KW"/>
</dbReference>
<keyword evidence="11" id="KW-0524">Neurogenesis</keyword>
<dbReference type="InterPro" id="IPR013783">
    <property type="entry name" value="Ig-like_fold"/>
</dbReference>
<reference evidence="22 23" key="2">
    <citation type="journal article" date="2024" name="G3 (Bethesda)">
        <title>The genome of the cryopelagic Antarctic bald notothen, Trematomus borchgrevinki.</title>
        <authorList>
            <person name="Rayamajhi N."/>
            <person name="Rivera-Colon A.G."/>
            <person name="Minhas B.F."/>
            <person name="Cheng C.C."/>
            <person name="Catchen J.M."/>
        </authorList>
    </citation>
    <scope>NUCLEOTIDE SEQUENCE [LARGE SCALE GENOMIC DNA]</scope>
    <source>
        <strain evidence="22">AGRC-2024</strain>
    </source>
</reference>
<evidence type="ECO:0008006" key="24">
    <source>
        <dbReference type="Google" id="ProtNLM"/>
    </source>
</evidence>
<evidence type="ECO:0000256" key="8">
    <source>
        <dbReference type="ARBA" id="ARBA00022737"/>
    </source>
</evidence>
<keyword evidence="9" id="KW-0221">Differentiation</keyword>
<dbReference type="FunFam" id="2.60.40.10:FF:000100">
    <property type="entry name" value="Neuronal cell adhesion molecule a"/>
    <property type="match status" value="1"/>
</dbReference>
<feature type="domain" description="Fibronectin type-III" evidence="21">
    <location>
        <begin position="1071"/>
        <end position="1164"/>
    </location>
</feature>
<feature type="region of interest" description="Disordered" evidence="17">
    <location>
        <begin position="1207"/>
        <end position="1314"/>
    </location>
</feature>
<feature type="compositionally biased region" description="Basic and acidic residues" evidence="17">
    <location>
        <begin position="1287"/>
        <end position="1298"/>
    </location>
</feature>
<feature type="transmembrane region" description="Helical" evidence="18">
    <location>
        <begin position="1176"/>
        <end position="1197"/>
    </location>
</feature>
<dbReference type="InterPro" id="IPR003599">
    <property type="entry name" value="Ig_sub"/>
</dbReference>
<keyword evidence="8" id="KW-0677">Repeat</keyword>
<feature type="domain" description="Fibronectin type-III" evidence="21">
    <location>
        <begin position="952"/>
        <end position="1048"/>
    </location>
</feature>
<keyword evidence="12 18" id="KW-1133">Transmembrane helix</keyword>
<dbReference type="InterPro" id="IPR007110">
    <property type="entry name" value="Ig-like_dom"/>
</dbReference>
<evidence type="ECO:0000259" key="20">
    <source>
        <dbReference type="PROSITE" id="PS50835"/>
    </source>
</evidence>
<evidence type="ECO:0000256" key="6">
    <source>
        <dbReference type="ARBA" id="ARBA00022692"/>
    </source>
</evidence>
<dbReference type="FunFam" id="2.60.40.10:FF:000038">
    <property type="entry name" value="Neuronal cell adhesion molecule"/>
    <property type="match status" value="1"/>
</dbReference>
<feature type="domain" description="Ig-like" evidence="20">
    <location>
        <begin position="142"/>
        <end position="232"/>
    </location>
</feature>
<reference evidence="22 23" key="1">
    <citation type="journal article" date="2022" name="G3 (Bethesda)">
        <title>Evaluating Illumina-, Nanopore-, and PacBio-based genome assembly strategies with the bald notothen, Trematomus borchgrevinki.</title>
        <authorList>
            <person name="Rayamajhi N."/>
            <person name="Cheng C.C."/>
            <person name="Catchen J.M."/>
        </authorList>
    </citation>
    <scope>NUCLEOTIDE SEQUENCE [LARGE SCALE GENOMIC DNA]</scope>
    <source>
        <strain evidence="22">AGRC-2024</strain>
    </source>
</reference>